<comment type="caution">
    <text evidence="1">The sequence shown here is derived from an EMBL/GenBank/DDBJ whole genome shotgun (WGS) entry which is preliminary data.</text>
</comment>
<reference evidence="1 2" key="1">
    <citation type="journal article" date="2019" name="Sci. Rep.">
        <title>Orb-weaving spider Araneus ventricosus genome elucidates the spidroin gene catalogue.</title>
        <authorList>
            <person name="Kono N."/>
            <person name="Nakamura H."/>
            <person name="Ohtoshi R."/>
            <person name="Moran D.A.P."/>
            <person name="Shinohara A."/>
            <person name="Yoshida Y."/>
            <person name="Fujiwara M."/>
            <person name="Mori M."/>
            <person name="Tomita M."/>
            <person name="Arakawa K."/>
        </authorList>
    </citation>
    <scope>NUCLEOTIDE SEQUENCE [LARGE SCALE GENOMIC DNA]</scope>
</reference>
<evidence type="ECO:0000313" key="2">
    <source>
        <dbReference type="Proteomes" id="UP000499080"/>
    </source>
</evidence>
<dbReference type="EMBL" id="BGPR01000504">
    <property type="protein sequence ID" value="GBM23813.1"/>
    <property type="molecule type" value="Genomic_DNA"/>
</dbReference>
<dbReference type="Proteomes" id="UP000499080">
    <property type="component" value="Unassembled WGS sequence"/>
</dbReference>
<dbReference type="OrthoDB" id="6436012at2759"/>
<accession>A0A4Y2E3Q5</accession>
<name>A0A4Y2E3Q5_ARAVE</name>
<proteinExistence type="predicted"/>
<organism evidence="1 2">
    <name type="scientific">Araneus ventricosus</name>
    <name type="common">Orbweaver spider</name>
    <name type="synonym">Epeira ventricosa</name>
    <dbReference type="NCBI Taxonomy" id="182803"/>
    <lineage>
        <taxon>Eukaryota</taxon>
        <taxon>Metazoa</taxon>
        <taxon>Ecdysozoa</taxon>
        <taxon>Arthropoda</taxon>
        <taxon>Chelicerata</taxon>
        <taxon>Arachnida</taxon>
        <taxon>Araneae</taxon>
        <taxon>Araneomorphae</taxon>
        <taxon>Entelegynae</taxon>
        <taxon>Araneoidea</taxon>
        <taxon>Araneidae</taxon>
        <taxon>Araneus</taxon>
    </lineage>
</organism>
<sequence length="100" mass="11590">MTSMYDKLESYIRPLETLGVTTDKYVSILYPMIESCFPEEFLRAWNRCPSSSSSVDAKERLTNLVNFFKTEVEGEERINLVMAGFDLNEKSSTQTFKKKQ</sequence>
<protein>
    <submittedName>
        <fullName evidence="1">Uncharacterized protein</fullName>
    </submittedName>
</protein>
<gene>
    <name evidence="1" type="ORF">AVEN_91148_1</name>
</gene>
<evidence type="ECO:0000313" key="1">
    <source>
        <dbReference type="EMBL" id="GBM23813.1"/>
    </source>
</evidence>
<dbReference type="AlphaFoldDB" id="A0A4Y2E3Q5"/>
<keyword evidence="2" id="KW-1185">Reference proteome</keyword>